<keyword evidence="1" id="KW-0460">Magnesium</keyword>
<proteinExistence type="inferred from homology"/>
<comment type="cofactor">
    <cofactor evidence="1">
        <name>Mg(2+)</name>
        <dbReference type="ChEBI" id="CHEBI:18420"/>
    </cofactor>
    <cofactor evidence="1">
        <name>Mn(2+)</name>
        <dbReference type="ChEBI" id="CHEBI:29035"/>
    </cofactor>
</comment>
<feature type="region of interest" description="Disordered" evidence="2">
    <location>
        <begin position="97"/>
        <end position="135"/>
    </location>
</feature>
<keyword evidence="1" id="KW-0234">DNA repair</keyword>
<feature type="compositionally biased region" description="Low complexity" evidence="2">
    <location>
        <begin position="193"/>
        <end position="202"/>
    </location>
</feature>
<comment type="catalytic activity">
    <reaction evidence="1">
        <text>Hydrolytically removes 5'-nucleotides successively from the 3'-hydroxy termini of 3'-hydroxy-terminated oligonucleotides.</text>
        <dbReference type="EC" id="3.1.4.1"/>
    </reaction>
</comment>
<dbReference type="InParanoid" id="A0A1E7FNT8"/>
<feature type="region of interest" description="Disordered" evidence="2">
    <location>
        <begin position="1135"/>
        <end position="1166"/>
    </location>
</feature>
<dbReference type="OrthoDB" id="47818at2759"/>
<organism evidence="3 4">
    <name type="scientific">Fragilariopsis cylindrus CCMP1102</name>
    <dbReference type="NCBI Taxonomy" id="635003"/>
    <lineage>
        <taxon>Eukaryota</taxon>
        <taxon>Sar</taxon>
        <taxon>Stramenopiles</taxon>
        <taxon>Ochrophyta</taxon>
        <taxon>Bacillariophyta</taxon>
        <taxon>Bacillariophyceae</taxon>
        <taxon>Bacillariophycidae</taxon>
        <taxon>Bacillariales</taxon>
        <taxon>Bacillariaceae</taxon>
        <taxon>Fragilariopsis</taxon>
    </lineage>
</organism>
<name>A0A1E7FNT8_9STRA</name>
<dbReference type="EMBL" id="KV784355">
    <property type="protein sequence ID" value="OEU19839.1"/>
    <property type="molecule type" value="Genomic_DNA"/>
</dbReference>
<evidence type="ECO:0000256" key="1">
    <source>
        <dbReference type="RuleBase" id="RU365033"/>
    </source>
</evidence>
<keyword evidence="1" id="KW-0539">Nucleus</keyword>
<dbReference type="KEGG" id="fcy:FRACYDRAFT_206636"/>
<dbReference type="EC" id="3.1.4.1" evidence="1"/>
<accession>A0A1E7FNT8</accession>
<dbReference type="GO" id="GO:0017108">
    <property type="term" value="F:5'-flap endonuclease activity"/>
    <property type="evidence" value="ECO:0007669"/>
    <property type="project" value="TreeGrafter"/>
</dbReference>
<comment type="similarity">
    <text evidence="1">Belongs to the FAN1 family.</text>
</comment>
<dbReference type="AlphaFoldDB" id="A0A1E7FNT8"/>
<feature type="region of interest" description="Disordered" evidence="2">
    <location>
        <begin position="551"/>
        <end position="575"/>
    </location>
</feature>
<reference evidence="3 4" key="1">
    <citation type="submission" date="2016-09" db="EMBL/GenBank/DDBJ databases">
        <title>Extensive genetic diversity and differential bi-allelic expression allows diatom success in the polar Southern Ocean.</title>
        <authorList>
            <consortium name="DOE Joint Genome Institute"/>
            <person name="Mock T."/>
            <person name="Otillar R.P."/>
            <person name="Strauss J."/>
            <person name="Dupont C."/>
            <person name="Frickenhaus S."/>
            <person name="Maumus F."/>
            <person name="Mcmullan M."/>
            <person name="Sanges R."/>
            <person name="Schmutz J."/>
            <person name="Toseland A."/>
            <person name="Valas R."/>
            <person name="Veluchamy A."/>
            <person name="Ward B.J."/>
            <person name="Allen A."/>
            <person name="Barry K."/>
            <person name="Falciatore A."/>
            <person name="Ferrante M."/>
            <person name="Fortunato A.E."/>
            <person name="Gloeckner G."/>
            <person name="Gruber A."/>
            <person name="Hipkin R."/>
            <person name="Janech M."/>
            <person name="Kroth P."/>
            <person name="Leese F."/>
            <person name="Lindquist E."/>
            <person name="Lyon B.R."/>
            <person name="Martin J."/>
            <person name="Mayer C."/>
            <person name="Parker M."/>
            <person name="Quesneville H."/>
            <person name="Raymond J."/>
            <person name="Uhlig C."/>
            <person name="Valentin K.U."/>
            <person name="Worden A.Z."/>
            <person name="Armbrust E.V."/>
            <person name="Bowler C."/>
            <person name="Green B."/>
            <person name="Moulton V."/>
            <person name="Van Oosterhout C."/>
            <person name="Grigoriev I."/>
        </authorList>
    </citation>
    <scope>NUCLEOTIDE SEQUENCE [LARGE SCALE GENOMIC DNA]</scope>
    <source>
        <strain evidence="3 4">CCMP1102</strain>
    </source>
</reference>
<comment type="function">
    <text evidence="1">Nuclease required for the repair of DNA interstrand cross-links (ICL). Acts as a 5'-3' exonuclease that anchors at a cut end of DNA and cleaves DNA successively at every third nucleotide, allowing to excise an ICL from one strand through flanking incisions.</text>
</comment>
<keyword evidence="1" id="KW-0479">Metal-binding</keyword>
<protein>
    <recommendedName>
        <fullName evidence="1">Fanconi-associated nuclease</fullName>
        <ecNumber evidence="1">3.1.4.1</ecNumber>
    </recommendedName>
</protein>
<gene>
    <name evidence="3" type="ORF">FRACYDRAFT_206636</name>
</gene>
<feature type="region of interest" description="Disordered" evidence="2">
    <location>
        <begin position="1"/>
        <end position="20"/>
    </location>
</feature>
<dbReference type="PANTHER" id="PTHR15749">
    <property type="entry name" value="FANCONI-ASSOCIATED NUCLEASE 1"/>
    <property type="match status" value="1"/>
</dbReference>
<feature type="region of interest" description="Disordered" evidence="2">
    <location>
        <begin position="186"/>
        <end position="217"/>
    </location>
</feature>
<dbReference type="Proteomes" id="UP000095751">
    <property type="component" value="Unassembled WGS sequence"/>
</dbReference>
<dbReference type="GO" id="GO:0005634">
    <property type="term" value="C:nucleus"/>
    <property type="evidence" value="ECO:0007669"/>
    <property type="project" value="UniProtKB-SubCell"/>
</dbReference>
<dbReference type="PANTHER" id="PTHR15749:SF4">
    <property type="entry name" value="FANCONI-ASSOCIATED NUCLEASE 1"/>
    <property type="match status" value="1"/>
</dbReference>
<dbReference type="GO" id="GO:0070336">
    <property type="term" value="F:flap-structured DNA binding"/>
    <property type="evidence" value="ECO:0007669"/>
    <property type="project" value="TreeGrafter"/>
</dbReference>
<keyword evidence="1" id="KW-0227">DNA damage</keyword>
<evidence type="ECO:0000256" key="2">
    <source>
        <dbReference type="SAM" id="MobiDB-lite"/>
    </source>
</evidence>
<keyword evidence="1" id="KW-0464">Manganese</keyword>
<dbReference type="GO" id="GO:0046872">
    <property type="term" value="F:metal ion binding"/>
    <property type="evidence" value="ECO:0007669"/>
    <property type="project" value="UniProtKB-KW"/>
</dbReference>
<evidence type="ECO:0000313" key="3">
    <source>
        <dbReference type="EMBL" id="OEU19839.1"/>
    </source>
</evidence>
<keyword evidence="1" id="KW-0378">Hydrolase</keyword>
<dbReference type="GO" id="GO:0004528">
    <property type="term" value="F:phosphodiesterase I activity"/>
    <property type="evidence" value="ECO:0007669"/>
    <property type="project" value="UniProtKB-EC"/>
</dbReference>
<dbReference type="InterPro" id="IPR033315">
    <property type="entry name" value="Fan1-like"/>
</dbReference>
<dbReference type="GO" id="GO:0036297">
    <property type="term" value="P:interstrand cross-link repair"/>
    <property type="evidence" value="ECO:0007669"/>
    <property type="project" value="InterPro"/>
</dbReference>
<feature type="compositionally biased region" description="Polar residues" evidence="2">
    <location>
        <begin position="203"/>
        <end position="214"/>
    </location>
</feature>
<dbReference type="GO" id="GO:0008409">
    <property type="term" value="F:5'-3' exonuclease activity"/>
    <property type="evidence" value="ECO:0007669"/>
    <property type="project" value="TreeGrafter"/>
</dbReference>
<keyword evidence="4" id="KW-1185">Reference proteome</keyword>
<comment type="subcellular location">
    <subcellularLocation>
        <location evidence="1">Nucleus</location>
    </subcellularLocation>
</comment>
<evidence type="ECO:0000313" key="4">
    <source>
        <dbReference type="Proteomes" id="UP000095751"/>
    </source>
</evidence>
<sequence>MASISPITPSSSLSLKSSSLKPPSPLLLSLLPISAFPLSSSAYFQSLAEICYAILWDARWRVQEVDGESDHHHHQQRRRLFTWEQGDDLSVMHTLSRRYVEPPDHRRKQSNNNDNDNDDDINSHDNDTSNELNQEEQKLLNEKEETNNDHDRCLEMYTRLYFRKGPWFRLDTIFTSYYLPKKNENQEERNLAEELQQQQQQQPTSSAKPSTELSSHGDDYIDQEYLDLQMEAVKVFLGDIKQLFQMGFIRSFQNEEECGKVIGKTKDKYDYTAASLLRQDEQRTVLAKLGGCGRKKIQTKTNRHFNYTNNRNIPTDCDTSISKNQNNNNVLPVIKHVHRILVEKWASAIVLKASKVEYVPLGILRSATQRICDVLLELTSGRNNTIITSNSSNDIITSIMCLRLRENPLKVLHRASRLYLCATSGPGDMRNDGTNAWRSLPNAHTKDLQKIPLRTNCVSPPGGSWSTMSYPGKDWRMRIKSFQFIRAYKPIILDEFSTDAADIHTSKCDDIQVFSNVQSFHQWELGVGIRENCDFLLETNDLLLYNERKRAREGNPDEDNNNDSPSGNIDDASSEDDSTFIEETMVDFFDLLTIVGRSKIIEGILAIKKEECKNMESSLKNECERILGVIGIILIHVLEFRDIAMHETDVTQLASRPWLRHMNWEGCISYILWDVIPIFERRGYYHFAINALEVLLFGRRLERTATNQSIPDSFVPSTEHFSLISRRARGKALDRLVIDYTHCGSKKAKSTEAKKTMSPKSTASEVVARLIKPLLIASVGRGQITFSAIRTLARRLKCPLSHTLQGLEIYEVNELGHRLGSGEEQQDMTKYIDWQPITDTTVANALNTETNTVGGRCSFIGFEEDDQTNHIGSLNVEELAKEYYYQGRLPAIDNSPIKGGWIGYHDEGGKIRTLFRILSSEPLGMDWEFNANSDVCSREVHLSPYQGAPFDLHVGAEHMDSTVRKNKSTSVGSGGIYKRRKSSIDAFLFKLSNLDGEDLSNFVYDSINNRVQYVNSSHRPDLTLENDVQHTRTLSMLAVGFGGKMLASIFRCFFFDYRHYSGGLPDLLLVRALYEKSTTADDEHIEELVDLGEWVGETFSEKYQDAVKAKQAWQLLGGDTDDDFLGCSKVGDSGGRNTFKRPSRARNSFGPKNGNEGDKVDVSMPDRLSLSHNSRSIKVECMFVEVKSHSDRLDSRQEDWLNILDLHGNSRVCKFEKAPKHNKNAKKKSKS</sequence>
<keyword evidence="1" id="KW-0540">Nuclease</keyword>